<dbReference type="Gene3D" id="1.10.1370.40">
    <property type="match status" value="1"/>
</dbReference>
<keyword evidence="3" id="KW-1185">Reference proteome</keyword>
<accession>A0A0D2MY11</accession>
<feature type="compositionally biased region" description="Low complexity" evidence="1">
    <location>
        <begin position="401"/>
        <end position="421"/>
    </location>
</feature>
<dbReference type="EMBL" id="KK100268">
    <property type="protein sequence ID" value="KIZ07370.1"/>
    <property type="molecule type" value="Genomic_DNA"/>
</dbReference>
<evidence type="ECO:0008006" key="4">
    <source>
        <dbReference type="Google" id="ProtNLM"/>
    </source>
</evidence>
<sequence>MLVVSGLARIAGPKLLTDFQQPFDAELEVVCDLQARVLASEPGLPLLSALGALALALASLQRPARFFSDFHPDPSQAAAAAALLEVCRIASAEVYTHPRVVAALLQTAAALQPSRAERGRLVDLVNGRVAAASTRESGGRTGGVSREVAALMAASEVLQDTIYGLAPGDDARCGGDGEVPGGAAATNDRGTPLQHERQEQQPVDVHLLTACRQMLHAAAAAAAHQRVDGSGGEEGAASHPYTSNGAAGQGPANAPEAPAAASTTAVGGGSAAQAAAEAAAAALALVASDPRLSPLLVMTRDQAAVVAPVLRDALLDGRAWAPLSDTRSPQQEQQHEGQQEEQQGPAWPGGAPLRLRCSRRVRVAPGRGGLLELPGLVSATDTAKEWLLQHQQRLEEGGPQAGPADSAGPGEAEPAAQGSGAVVPQRGWLELPAGAPLRVLVVTREVLSLLLQQHPNPDVRRLLHTAGLEPRRRVLLAVLSALARARAAVARERGAGSFLSLQLAGGSALREPAAVEALLRGLAGGVAGYATADLAGLEALAERRGRAAGRSVAGTAHDGDVMGGGRQEGGGALPPWDVDYYMQAVAVEVASGAVWREFSDYFTLPGLWAGLDRLLATALGLRLLPPHGDGADQAWGPGVWHLQLWDADAAPPAGPSAGSQGQGLSAAGGGGGGMREGWSLLGDVFIEVAPPGGFPFTTLLRPTVAPHQGGASPRDEGGTSDGSGSYWPEPGPGAVVIRLPLALSIEGSSGGGDSSGDDDPDGPAPPGRPPALRGPFGLRALLHEAGHAVALLAASAAAPHPLVAAAAGAAGAGGGGGGVDARELPSHVFEAWAADPRALALLGQHWRTGAPLPPKAAVRLARYAFSASSCSALDLHEALLLALADARLHAASADDLGADAAAAGAAARLRSAPSDAQGALTGRGGGADAGSASEAERVFDEVWAMLGVLPGGGRCLEALRGLEALGPIGGAKWGYAAARLLAAAARKRWLGDDSLSRRGGRELKGRLLYGLGRGLPQQQLLAGLLGRDALARMEVHVQGDARGDAAAAGGDAAGGASTRVCWVPDLYSSAFQDVDLLG</sequence>
<dbReference type="KEGG" id="mng:MNEG_0577"/>
<feature type="region of interest" description="Disordered" evidence="1">
    <location>
        <begin position="396"/>
        <end position="421"/>
    </location>
</feature>
<evidence type="ECO:0000256" key="1">
    <source>
        <dbReference type="SAM" id="MobiDB-lite"/>
    </source>
</evidence>
<dbReference type="GO" id="GO:0004222">
    <property type="term" value="F:metalloendopeptidase activity"/>
    <property type="evidence" value="ECO:0007669"/>
    <property type="project" value="InterPro"/>
</dbReference>
<feature type="region of interest" description="Disordered" evidence="1">
    <location>
        <begin position="225"/>
        <end position="263"/>
    </location>
</feature>
<evidence type="ECO:0000313" key="2">
    <source>
        <dbReference type="EMBL" id="KIZ07370.1"/>
    </source>
</evidence>
<feature type="region of interest" description="Disordered" evidence="1">
    <location>
        <begin position="323"/>
        <end position="352"/>
    </location>
</feature>
<feature type="region of interest" description="Disordered" evidence="1">
    <location>
        <begin position="699"/>
        <end position="731"/>
    </location>
</feature>
<dbReference type="PANTHER" id="PTHR11804">
    <property type="entry name" value="PROTEASE M3 THIMET OLIGOPEPTIDASE-RELATED"/>
    <property type="match status" value="1"/>
</dbReference>
<reference evidence="2 3" key="1">
    <citation type="journal article" date="2013" name="BMC Genomics">
        <title>Reconstruction of the lipid metabolism for the microalga Monoraphidium neglectum from its genome sequence reveals characteristics suitable for biofuel production.</title>
        <authorList>
            <person name="Bogen C."/>
            <person name="Al-Dilaimi A."/>
            <person name="Albersmeier A."/>
            <person name="Wichmann J."/>
            <person name="Grundmann M."/>
            <person name="Rupp O."/>
            <person name="Lauersen K.J."/>
            <person name="Blifernez-Klassen O."/>
            <person name="Kalinowski J."/>
            <person name="Goesmann A."/>
            <person name="Mussgnug J.H."/>
            <person name="Kruse O."/>
        </authorList>
    </citation>
    <scope>NUCLEOTIDE SEQUENCE [LARGE SCALE GENOMIC DNA]</scope>
    <source>
        <strain evidence="2 3">SAG 48.87</strain>
    </source>
</reference>
<dbReference type="RefSeq" id="XP_013906389.1">
    <property type="nucleotide sequence ID" value="XM_014050935.1"/>
</dbReference>
<feature type="region of interest" description="Disordered" evidence="1">
    <location>
        <begin position="173"/>
        <end position="200"/>
    </location>
</feature>
<proteinExistence type="predicted"/>
<feature type="compositionally biased region" description="Low complexity" evidence="1">
    <location>
        <begin position="650"/>
        <end position="665"/>
    </location>
</feature>
<protein>
    <recommendedName>
        <fullName evidence="4">Peptidase M3A/M3B catalytic domain-containing protein</fullName>
    </recommendedName>
</protein>
<dbReference type="PANTHER" id="PTHR11804:SF79">
    <property type="entry name" value="MITOCHONDRIAL INTERMEDIATE PEPTIDASE"/>
    <property type="match status" value="1"/>
</dbReference>
<dbReference type="InterPro" id="IPR045090">
    <property type="entry name" value="Pept_M3A_M3B"/>
</dbReference>
<feature type="region of interest" description="Disordered" evidence="1">
    <location>
        <begin position="650"/>
        <end position="671"/>
    </location>
</feature>
<feature type="region of interest" description="Disordered" evidence="1">
    <location>
        <begin position="746"/>
        <end position="775"/>
    </location>
</feature>
<name>A0A0D2MY11_9CHLO</name>
<dbReference type="Proteomes" id="UP000054498">
    <property type="component" value="Unassembled WGS sequence"/>
</dbReference>
<evidence type="ECO:0000313" key="3">
    <source>
        <dbReference type="Proteomes" id="UP000054498"/>
    </source>
</evidence>
<dbReference type="SUPFAM" id="SSF55486">
    <property type="entry name" value="Metalloproteases ('zincins'), catalytic domain"/>
    <property type="match status" value="1"/>
</dbReference>
<dbReference type="GeneID" id="25726695"/>
<dbReference type="GO" id="GO:0006508">
    <property type="term" value="P:proteolysis"/>
    <property type="evidence" value="ECO:0007669"/>
    <property type="project" value="InterPro"/>
</dbReference>
<dbReference type="GO" id="GO:0006518">
    <property type="term" value="P:peptide metabolic process"/>
    <property type="evidence" value="ECO:0007669"/>
    <property type="project" value="TreeGrafter"/>
</dbReference>
<gene>
    <name evidence="2" type="ORF">MNEG_0577</name>
</gene>
<feature type="compositionally biased region" description="Low complexity" evidence="1">
    <location>
        <begin position="244"/>
        <end position="263"/>
    </location>
</feature>
<dbReference type="OrthoDB" id="550805at2759"/>
<dbReference type="AlphaFoldDB" id="A0A0D2MY11"/>
<organism evidence="2 3">
    <name type="scientific">Monoraphidium neglectum</name>
    <dbReference type="NCBI Taxonomy" id="145388"/>
    <lineage>
        <taxon>Eukaryota</taxon>
        <taxon>Viridiplantae</taxon>
        <taxon>Chlorophyta</taxon>
        <taxon>core chlorophytes</taxon>
        <taxon>Chlorophyceae</taxon>
        <taxon>CS clade</taxon>
        <taxon>Sphaeropleales</taxon>
        <taxon>Selenastraceae</taxon>
        <taxon>Monoraphidium</taxon>
    </lineage>
</organism>